<name>A0A1C3XMH2_9BRAD</name>
<gene>
    <name evidence="1" type="ORF">GA0061099_10637</name>
</gene>
<proteinExistence type="predicted"/>
<organism evidence="1 2">
    <name type="scientific">Bradyrhizobium yuanmingense</name>
    <dbReference type="NCBI Taxonomy" id="108015"/>
    <lineage>
        <taxon>Bacteria</taxon>
        <taxon>Pseudomonadati</taxon>
        <taxon>Pseudomonadota</taxon>
        <taxon>Alphaproteobacteria</taxon>
        <taxon>Hyphomicrobiales</taxon>
        <taxon>Nitrobacteraceae</taxon>
        <taxon>Bradyrhizobium</taxon>
    </lineage>
</organism>
<protein>
    <submittedName>
        <fullName evidence="1">Uncharacterized protein</fullName>
    </submittedName>
</protein>
<reference evidence="1 2" key="1">
    <citation type="submission" date="2016-08" db="EMBL/GenBank/DDBJ databases">
        <authorList>
            <person name="Seilhamer J.J."/>
        </authorList>
    </citation>
    <scope>NUCLEOTIDE SEQUENCE [LARGE SCALE GENOMIC DNA]</scope>
    <source>
        <strain evidence="1 2">CCBAU 10071</strain>
    </source>
</reference>
<dbReference type="Proteomes" id="UP000183174">
    <property type="component" value="Unassembled WGS sequence"/>
</dbReference>
<evidence type="ECO:0000313" key="2">
    <source>
        <dbReference type="Proteomes" id="UP000183174"/>
    </source>
</evidence>
<dbReference type="AlphaFoldDB" id="A0A1C3XMH2"/>
<dbReference type="EMBL" id="FMAE01000063">
    <property type="protein sequence ID" value="SCB53419.1"/>
    <property type="molecule type" value="Genomic_DNA"/>
</dbReference>
<accession>A0A1C3XMH2</accession>
<sequence length="63" mass="7124">MTDVTKEGLDGAAARHLSAGFNFRAFTPHKVAYDLIRWDEEFRHANYSHLVVAVTLWQSSSSD</sequence>
<evidence type="ECO:0000313" key="1">
    <source>
        <dbReference type="EMBL" id="SCB53419.1"/>
    </source>
</evidence>